<name>A0A897MW86_9EURY</name>
<evidence type="ECO:0000313" key="2">
    <source>
        <dbReference type="Proteomes" id="UP000663525"/>
    </source>
</evidence>
<dbReference type="RefSeq" id="WP_229112824.1">
    <property type="nucleotide sequence ID" value="NZ_CP064787.1"/>
</dbReference>
<dbReference type="Proteomes" id="UP000663525">
    <property type="component" value="Chromosome"/>
</dbReference>
<dbReference type="EMBL" id="CP064787">
    <property type="protein sequence ID" value="QSG06380.1"/>
    <property type="molecule type" value="Genomic_DNA"/>
</dbReference>
<sequence>MTEIIAREGPFQLIELNGTTFHDYALTDQHETVYLGFSAEEQPDLLALLEQVEYMVEE</sequence>
<proteinExistence type="predicted"/>
<protein>
    <submittedName>
        <fullName evidence="1">Uncharacterized protein</fullName>
    </submittedName>
</protein>
<evidence type="ECO:0000313" key="1">
    <source>
        <dbReference type="EMBL" id="QSG06380.1"/>
    </source>
</evidence>
<accession>A0A897MW86</accession>
<organism evidence="1 2">
    <name type="scientific">Halapricum desulfuricans</name>
    <dbReference type="NCBI Taxonomy" id="2841257"/>
    <lineage>
        <taxon>Archaea</taxon>
        <taxon>Methanobacteriati</taxon>
        <taxon>Methanobacteriota</taxon>
        <taxon>Stenosarchaea group</taxon>
        <taxon>Halobacteria</taxon>
        <taxon>Halobacteriales</taxon>
        <taxon>Haloarculaceae</taxon>
        <taxon>Halapricum</taxon>
    </lineage>
</organism>
<reference evidence="1" key="1">
    <citation type="submission" date="2020-11" db="EMBL/GenBank/DDBJ databases">
        <title>Carbohydrate-dependent, anaerobic sulfur respiration: A novel catabolism in halophilic archaea.</title>
        <authorList>
            <person name="Sorokin D.Y."/>
            <person name="Messina E."/>
            <person name="Smedile F."/>
            <person name="La Cono V."/>
            <person name="Hallsworth J.E."/>
            <person name="Yakimov M.M."/>
        </authorList>
    </citation>
    <scope>NUCLEOTIDE SEQUENCE</scope>
    <source>
        <strain evidence="1">HSR12-1</strain>
    </source>
</reference>
<dbReference type="GeneID" id="68855615"/>
<dbReference type="AlphaFoldDB" id="A0A897MW86"/>
<gene>
    <name evidence="1" type="ORF">HSR121_2048</name>
</gene>